<organism evidence="2 3">
    <name type="scientific">Pseudoramibacter alactolyticus ATCC 23263</name>
    <dbReference type="NCBI Taxonomy" id="887929"/>
    <lineage>
        <taxon>Bacteria</taxon>
        <taxon>Bacillati</taxon>
        <taxon>Bacillota</taxon>
        <taxon>Clostridia</taxon>
        <taxon>Eubacteriales</taxon>
        <taxon>Eubacteriaceae</taxon>
        <taxon>Pseudoramibacter</taxon>
    </lineage>
</organism>
<evidence type="ECO:0000256" key="1">
    <source>
        <dbReference type="SAM" id="Phobius"/>
    </source>
</evidence>
<keyword evidence="3" id="KW-1185">Reference proteome</keyword>
<sequence length="51" mass="5506">MQNLLSFILSAIILLVAIRIELKIAGCLLRVLVALAAVALIIWCFAALLTI</sequence>
<evidence type="ECO:0000313" key="3">
    <source>
        <dbReference type="Proteomes" id="UP000004754"/>
    </source>
</evidence>
<feature type="transmembrane region" description="Helical" evidence="1">
    <location>
        <begin position="29"/>
        <end position="49"/>
    </location>
</feature>
<evidence type="ECO:0000313" key="2">
    <source>
        <dbReference type="EMBL" id="EFV02263.1"/>
    </source>
</evidence>
<accession>E6MFA3</accession>
<reference evidence="2 3" key="1">
    <citation type="submission" date="2010-12" db="EMBL/GenBank/DDBJ databases">
        <authorList>
            <person name="Muzny D."/>
            <person name="Qin X."/>
            <person name="Deng J."/>
            <person name="Jiang H."/>
            <person name="Liu Y."/>
            <person name="Qu J."/>
            <person name="Song X.-Z."/>
            <person name="Zhang L."/>
            <person name="Thornton R."/>
            <person name="Coyle M."/>
            <person name="Francisco L."/>
            <person name="Jackson L."/>
            <person name="Javaid M."/>
            <person name="Korchina V."/>
            <person name="Kovar C."/>
            <person name="Mata R."/>
            <person name="Mathew T."/>
            <person name="Ngo R."/>
            <person name="Nguyen L."/>
            <person name="Nguyen N."/>
            <person name="Okwuonu G."/>
            <person name="Ongeri F."/>
            <person name="Pham C."/>
            <person name="Simmons D."/>
            <person name="Wilczek-Boney K."/>
            <person name="Hale W."/>
            <person name="Jakkamsetti A."/>
            <person name="Pham P."/>
            <person name="Ruth R."/>
            <person name="San Lucas F."/>
            <person name="Warren J."/>
            <person name="Zhang J."/>
            <person name="Zhao Z."/>
            <person name="Zhou C."/>
            <person name="Zhu D."/>
            <person name="Lee S."/>
            <person name="Bess C."/>
            <person name="Blankenburg K."/>
            <person name="Forbes L."/>
            <person name="Fu Q."/>
            <person name="Gubbala S."/>
            <person name="Hirani K."/>
            <person name="Jayaseelan J.C."/>
            <person name="Lara F."/>
            <person name="Munidasa M."/>
            <person name="Palculict T."/>
            <person name="Patil S."/>
            <person name="Pu L.-L."/>
            <person name="Saada N."/>
            <person name="Tang L."/>
            <person name="Weissenberger G."/>
            <person name="Zhu Y."/>
            <person name="Hemphill L."/>
            <person name="Shang Y."/>
            <person name="Youmans B."/>
            <person name="Ayvaz T."/>
            <person name="Ross M."/>
            <person name="Santibanez J."/>
            <person name="Aqrawi P."/>
            <person name="Gross S."/>
            <person name="Joshi V."/>
            <person name="Fowler G."/>
            <person name="Nazareth L."/>
            <person name="Reid J."/>
            <person name="Worley K."/>
            <person name="Petrosino J."/>
            <person name="Highlander S."/>
            <person name="Gibbs R."/>
        </authorList>
    </citation>
    <scope>NUCLEOTIDE SEQUENCE [LARGE SCALE GENOMIC DNA]</scope>
    <source>
        <strain evidence="2 3">ATCC 23263</strain>
    </source>
</reference>
<proteinExistence type="predicted"/>
<dbReference type="STRING" id="887929.HMP0721_0686"/>
<protein>
    <submittedName>
        <fullName evidence="2">Uncharacterized protein</fullName>
    </submittedName>
</protein>
<keyword evidence="1" id="KW-0812">Transmembrane</keyword>
<name>E6MFA3_9FIRM</name>
<dbReference type="HOGENOM" id="CLU_3102687_0_0_9"/>
<gene>
    <name evidence="2" type="ORF">HMP0721_0686</name>
</gene>
<keyword evidence="1" id="KW-0472">Membrane</keyword>
<dbReference type="Proteomes" id="UP000004754">
    <property type="component" value="Unassembled WGS sequence"/>
</dbReference>
<dbReference type="AlphaFoldDB" id="E6MFA3"/>
<comment type="caution">
    <text evidence="2">The sequence shown here is derived from an EMBL/GenBank/DDBJ whole genome shotgun (WGS) entry which is preliminary data.</text>
</comment>
<keyword evidence="1" id="KW-1133">Transmembrane helix</keyword>
<dbReference type="EMBL" id="AEQN01000011">
    <property type="protein sequence ID" value="EFV02263.1"/>
    <property type="molecule type" value="Genomic_DNA"/>
</dbReference>